<sequence>MSPLEDNRYFHLIFNSTHPLNIGLEDISSPIFAVDYLGFAE</sequence>
<dbReference type="Proteomes" id="UP000068167">
    <property type="component" value="Chromosome"/>
</dbReference>
<proteinExistence type="predicted"/>
<accession>A0A0K1S0A3</accession>
<keyword evidence="2" id="KW-1185">Reference proteome</keyword>
<gene>
    <name evidence="1" type="ORF">VL20_2485</name>
</gene>
<dbReference type="KEGG" id="mpk:VL20_2485"/>
<name>A0A0K1S0A3_9CHRO</name>
<dbReference type="AlphaFoldDB" id="A0A0K1S0A3"/>
<organism evidence="1 2">
    <name type="scientific">Microcystis panniformis FACHB-1757</name>
    <dbReference type="NCBI Taxonomy" id="1638788"/>
    <lineage>
        <taxon>Bacteria</taxon>
        <taxon>Bacillati</taxon>
        <taxon>Cyanobacteriota</taxon>
        <taxon>Cyanophyceae</taxon>
        <taxon>Oscillatoriophycideae</taxon>
        <taxon>Chroococcales</taxon>
        <taxon>Microcystaceae</taxon>
        <taxon>Microcystis</taxon>
    </lineage>
</organism>
<dbReference type="PATRIC" id="fig|1638788.3.peg.2498"/>
<dbReference type="EMBL" id="CP011339">
    <property type="protein sequence ID" value="AKV67574.1"/>
    <property type="molecule type" value="Genomic_DNA"/>
</dbReference>
<protein>
    <submittedName>
        <fullName evidence="1">Uncharacterized protein</fullName>
    </submittedName>
</protein>
<evidence type="ECO:0000313" key="1">
    <source>
        <dbReference type="EMBL" id="AKV67574.1"/>
    </source>
</evidence>
<evidence type="ECO:0000313" key="2">
    <source>
        <dbReference type="Proteomes" id="UP000068167"/>
    </source>
</evidence>
<reference evidence="1 2" key="1">
    <citation type="journal article" date="2016" name="Stand. Genomic Sci.">
        <title>Complete genome sequence and genomic characterization of Microcystis panniformis FACHB 1757 by third-generation sequencing.</title>
        <authorList>
            <person name="Zhang J.Y."/>
            <person name="Guan R."/>
            <person name="Zhang H.J."/>
            <person name="Li H."/>
            <person name="Xiao P."/>
            <person name="Yu G.L."/>
            <person name="Du L."/>
            <person name="Cao D.M."/>
            <person name="Zhu B.C."/>
            <person name="Li R.H."/>
            <person name="Lu Z.H."/>
        </authorList>
    </citation>
    <scope>NUCLEOTIDE SEQUENCE [LARGE SCALE GENOMIC DNA]</scope>
    <source>
        <strain evidence="1 2">FACHB-1757</strain>
    </source>
</reference>